<protein>
    <recommendedName>
        <fullName evidence="1">Uncharacterized 8.8 kDa protein in frd-Gp32 intergenic region</fullName>
    </recommendedName>
</protein>
<reference evidence="2 3" key="1">
    <citation type="submission" date="2019-04" db="EMBL/GenBank/DDBJ databases">
        <authorList>
            <person name="Anderson K.J."/>
            <person name="Thurgood T.L."/>
            <person name="Sharma R."/>
            <person name="Arens D.K."/>
            <person name="Kruger J.L."/>
            <person name="Thompson D.W."/>
            <person name="Casjens S."/>
            <person name="Grose J.H."/>
        </authorList>
    </citation>
    <scope>NUCLEOTIDE SEQUENCE [LARGE SCALE GENOMIC DNA]</scope>
</reference>
<organism evidence="2 3">
    <name type="scientific">Klebsiella phage vB_KaeM_KaAlpha</name>
    <dbReference type="NCBI Taxonomy" id="2591367"/>
    <lineage>
        <taxon>Viruses</taxon>
        <taxon>Duplodnaviria</taxon>
        <taxon>Heunggongvirae</taxon>
        <taxon>Uroviricota</taxon>
        <taxon>Caudoviricetes</taxon>
        <taxon>Pantevenvirales</taxon>
        <taxon>Straboviridae</taxon>
        <taxon>Tevenvirinae</taxon>
        <taxon>Karamvirus</taxon>
        <taxon>Karamvirus pg7</taxon>
    </lineage>
</organism>
<evidence type="ECO:0000313" key="2">
    <source>
        <dbReference type="EMBL" id="QEG13308.1"/>
    </source>
</evidence>
<dbReference type="Proteomes" id="UP000325316">
    <property type="component" value="Segment"/>
</dbReference>
<dbReference type="EMBL" id="MN013084">
    <property type="protein sequence ID" value="QEG13308.1"/>
    <property type="molecule type" value="Genomic_DNA"/>
</dbReference>
<proteinExistence type="predicted"/>
<dbReference type="InterPro" id="IPR008765">
    <property type="entry name" value="Phage_T4_Frd3"/>
</dbReference>
<sequence length="74" mass="8358">MAHIYLGVADEEHFEAEVEKFGLSCELAGDVEWGYEYRVFGPREKIVKFLTESYCVGADETGEFLADTISEICN</sequence>
<evidence type="ECO:0000313" key="3">
    <source>
        <dbReference type="Proteomes" id="UP000325316"/>
    </source>
</evidence>
<name>A0A5B9NGW8_9CAUD</name>
<gene>
    <name evidence="2" type="ORF">KAALPHA_290</name>
</gene>
<evidence type="ECO:0000256" key="1">
    <source>
        <dbReference type="ARBA" id="ARBA00015064"/>
    </source>
</evidence>
<dbReference type="Pfam" id="PF05798">
    <property type="entry name" value="Phage_FRD3"/>
    <property type="match status" value="1"/>
</dbReference>
<accession>A0A5B9NGW8</accession>